<dbReference type="AlphaFoldDB" id="A0A243CYM9"/>
<accession>A0A243CYM9</accession>
<reference evidence="2 3" key="1">
    <citation type="submission" date="2016-10" db="EMBL/GenBank/DDBJ databases">
        <title>Comparative genomics of Bacillus thuringiensis reveals a path to pathogens against multiple invertebrate hosts.</title>
        <authorList>
            <person name="Zheng J."/>
            <person name="Gao Q."/>
            <person name="Liu H."/>
            <person name="Peng D."/>
            <person name="Ruan L."/>
            <person name="Sun M."/>
        </authorList>
    </citation>
    <scope>NUCLEOTIDE SEQUENCE [LARGE SCALE GENOMIC DNA]</scope>
    <source>
        <strain evidence="2">BGSC 4CE1</strain>
    </source>
</reference>
<dbReference type="InterPro" id="IPR006935">
    <property type="entry name" value="Helicase/UvrB_N"/>
</dbReference>
<dbReference type="GO" id="GO:0005524">
    <property type="term" value="F:ATP binding"/>
    <property type="evidence" value="ECO:0007669"/>
    <property type="project" value="InterPro"/>
</dbReference>
<name>A0A243CYM9_BACTU</name>
<evidence type="ECO:0000313" key="2">
    <source>
        <dbReference type="EMBL" id="OTY75377.1"/>
    </source>
</evidence>
<dbReference type="GO" id="GO:0003677">
    <property type="term" value="F:DNA binding"/>
    <property type="evidence" value="ECO:0007669"/>
    <property type="project" value="InterPro"/>
</dbReference>
<evidence type="ECO:0000313" key="3">
    <source>
        <dbReference type="Proteomes" id="UP000194911"/>
    </source>
</evidence>
<dbReference type="Gene3D" id="3.90.1570.30">
    <property type="match status" value="1"/>
</dbReference>
<dbReference type="PANTHER" id="PTHR47396:SF1">
    <property type="entry name" value="ATP-DEPENDENT HELICASE IRC3-RELATED"/>
    <property type="match status" value="1"/>
</dbReference>
<organism evidence="2 3">
    <name type="scientific">Bacillus thuringiensis serovar vazensis</name>
    <dbReference type="NCBI Taxonomy" id="180867"/>
    <lineage>
        <taxon>Bacteria</taxon>
        <taxon>Bacillati</taxon>
        <taxon>Bacillota</taxon>
        <taxon>Bacilli</taxon>
        <taxon>Bacillales</taxon>
        <taxon>Bacillaceae</taxon>
        <taxon>Bacillus</taxon>
        <taxon>Bacillus cereus group</taxon>
    </lineage>
</organism>
<dbReference type="InterPro" id="IPR027417">
    <property type="entry name" value="P-loop_NTPase"/>
</dbReference>
<sequence>MLSRKSIENIIEQQLLEVGWDVKIKSQVEKNVSVIPSDRDIKLNYLLFNRDKKPVACIIVNEGTNLNLEYKKKLLSCAAKMNILYIFLVLGNEIYFWDFLNDDARIISSFYSQNDLERLILISDREGHPFSLAFKVPEMPHSIRKIHKEILDELNVGTIQGKKDFNVHLATGSGRTLLTMDMINDLIKNGHTMKVMIVTSRIEEARQIQYLLMKHAINPSVVKSWIGKEDFKKNFNEPHSGIGIFISTIPTFVNRDFQISSGMFDSVIVHSNIQLQSISSLRERLGLDALYINFTSTPFNNEMDGEKLDFSFDIKQAIEAKILAPFEIVNVNGKAKNYNNNEKKVFHHLYEMIYIQNNLINNVKHSHNTKTVIITSNIEEAQWIVQYLNDSNRKDNVEYATLVTSNLKSETVYENIKRFSTDIYPQVLVSVSLIGTGLKFNNVTNLILLNKIKNPLFLYNVIGNVLLKSNTDKKVVKIYDFYGNEKILNIFSANMIGNRISESSFTKYTPKNVKELNDESLDIEIVEKGITRKISRLDFINMWELFVRENIGNDDIFNQMNNMIEDKIIEIIQDRKLYYFNEYNLCKAYRNYDVILSDFIWYAINTNEKNRSNHWNSIFDVWVKSKKFTEMQFAYIVLLKNFGIKKRGVTLEHLISNDIRSSLNLVGLGKELFDYEELKLIIKELNENVFKLFL</sequence>
<dbReference type="PANTHER" id="PTHR47396">
    <property type="entry name" value="TYPE I RESTRICTION ENZYME ECOKI R PROTEIN"/>
    <property type="match status" value="1"/>
</dbReference>
<gene>
    <name evidence="2" type="ORF">BK749_14135</name>
</gene>
<protein>
    <recommendedName>
        <fullName evidence="1">Helicase C-terminal domain-containing protein</fullName>
    </recommendedName>
</protein>
<dbReference type="Gene3D" id="3.40.50.300">
    <property type="entry name" value="P-loop containing nucleotide triphosphate hydrolases"/>
    <property type="match status" value="2"/>
</dbReference>
<evidence type="ECO:0000259" key="1">
    <source>
        <dbReference type="PROSITE" id="PS51194"/>
    </source>
</evidence>
<dbReference type="GO" id="GO:0016787">
    <property type="term" value="F:hydrolase activity"/>
    <property type="evidence" value="ECO:0007669"/>
    <property type="project" value="InterPro"/>
</dbReference>
<comment type="caution">
    <text evidence="2">The sequence shown here is derived from an EMBL/GenBank/DDBJ whole genome shotgun (WGS) entry which is preliminary data.</text>
</comment>
<dbReference type="EMBL" id="NFDQ01000056">
    <property type="protein sequence ID" value="OTY75377.1"/>
    <property type="molecule type" value="Genomic_DNA"/>
</dbReference>
<dbReference type="RefSeq" id="WP_000952536.1">
    <property type="nucleotide sequence ID" value="NZ_NFDQ01000056.1"/>
</dbReference>
<dbReference type="Proteomes" id="UP000194911">
    <property type="component" value="Unassembled WGS sequence"/>
</dbReference>
<dbReference type="InterPro" id="IPR001650">
    <property type="entry name" value="Helicase_C-like"/>
</dbReference>
<dbReference type="GO" id="GO:0005829">
    <property type="term" value="C:cytosol"/>
    <property type="evidence" value="ECO:0007669"/>
    <property type="project" value="TreeGrafter"/>
</dbReference>
<proteinExistence type="predicted"/>
<dbReference type="SUPFAM" id="SSF52540">
    <property type="entry name" value="P-loop containing nucleoside triphosphate hydrolases"/>
    <property type="match status" value="1"/>
</dbReference>
<dbReference type="PROSITE" id="PS51194">
    <property type="entry name" value="HELICASE_CTER"/>
    <property type="match status" value="1"/>
</dbReference>
<dbReference type="Pfam" id="PF00271">
    <property type="entry name" value="Helicase_C"/>
    <property type="match status" value="1"/>
</dbReference>
<dbReference type="InterPro" id="IPR050742">
    <property type="entry name" value="Helicase_Restrict-Modif_Enz"/>
</dbReference>
<feature type="domain" description="Helicase C-terminal" evidence="1">
    <location>
        <begin position="358"/>
        <end position="517"/>
    </location>
</feature>
<dbReference type="Pfam" id="PF04851">
    <property type="entry name" value="ResIII"/>
    <property type="match status" value="1"/>
</dbReference>